<dbReference type="InterPro" id="IPR006311">
    <property type="entry name" value="TAT_signal"/>
</dbReference>
<dbReference type="PROSITE" id="PS51318">
    <property type="entry name" value="TAT"/>
    <property type="match status" value="1"/>
</dbReference>
<gene>
    <name evidence="2" type="ORF">C725_2939</name>
</gene>
<organism evidence="2 3">
    <name type="scientific">Pacificimonas flava</name>
    <dbReference type="NCBI Taxonomy" id="1234595"/>
    <lineage>
        <taxon>Bacteria</taxon>
        <taxon>Pseudomonadati</taxon>
        <taxon>Pseudomonadota</taxon>
        <taxon>Alphaproteobacteria</taxon>
        <taxon>Sphingomonadales</taxon>
        <taxon>Sphingosinicellaceae</taxon>
        <taxon>Pacificimonas</taxon>
    </lineage>
</organism>
<evidence type="ECO:0000256" key="1">
    <source>
        <dbReference type="SAM" id="MobiDB-lite"/>
    </source>
</evidence>
<dbReference type="Proteomes" id="UP000011717">
    <property type="component" value="Unassembled WGS sequence"/>
</dbReference>
<feature type="region of interest" description="Disordered" evidence="1">
    <location>
        <begin position="1"/>
        <end position="21"/>
    </location>
</feature>
<accession>M2TJ80</accession>
<keyword evidence="3" id="KW-1185">Reference proteome</keyword>
<dbReference type="AlphaFoldDB" id="M2TJ80"/>
<reference evidence="2 3" key="1">
    <citation type="journal article" date="2013" name="Genome Announc.">
        <title>Draft Genome Sequence of Strain JLT2015T, Belonging to the Family Sphingomonadaceae of the Alphaproteobacteria.</title>
        <authorList>
            <person name="Tang K."/>
            <person name="Liu K."/>
            <person name="Li S."/>
            <person name="Jiao N."/>
        </authorList>
    </citation>
    <scope>NUCLEOTIDE SEQUENCE [LARGE SCALE GENOMIC DNA]</scope>
    <source>
        <strain evidence="2 3">JLT2015</strain>
    </source>
</reference>
<evidence type="ECO:0000313" key="2">
    <source>
        <dbReference type="EMBL" id="EMD81696.1"/>
    </source>
</evidence>
<protein>
    <submittedName>
        <fullName evidence="2">Uncharacterized protein</fullName>
    </submittedName>
</protein>
<name>M2TJ80_9SPHN</name>
<feature type="compositionally biased region" description="Basic residues" evidence="1">
    <location>
        <begin position="1"/>
        <end position="20"/>
    </location>
</feature>
<comment type="caution">
    <text evidence="2">The sequence shown here is derived from an EMBL/GenBank/DDBJ whole genome shotgun (WGS) entry which is preliminary data.</text>
</comment>
<evidence type="ECO:0000313" key="3">
    <source>
        <dbReference type="Proteomes" id="UP000011717"/>
    </source>
</evidence>
<proteinExistence type="predicted"/>
<dbReference type="EMBL" id="AMRV01000019">
    <property type="protein sequence ID" value="EMD81696.1"/>
    <property type="molecule type" value="Genomic_DNA"/>
</dbReference>
<sequence>MPVRGPRSRRTGSRRHSAARSRREWLGRTALALGLLAGGYVSVAHALANVVAQSDPKTAALLAPHDGRILAELAWDEFSAAPDPAPDSRQARLAERALMKNATATQALNVLGVQAQLRSQDARANQVFDYAVTLSRRELPPQMWNIEAAVARGDIDGALHNYDVAMRTSEKARTIFFPILASAVAEPLVRRPLMTILSDQSDWARRFIRYVPSRKLDPQVVATFLDEVEAAGLPVHDADRAAVVRGLMDAGLGERAWAYYRSFRSGVRRDHSRDADFELDAAAPAPFDWRPGNAAGLSVGILPEAGGGLLDFSVPPSTRATIVRQAQLLPPGAYRLNGHSSGVDQPARSHPYWTLACNDGRELGRIDLPNSATESGTFSGRFDVPANCPVQLLSLVARASDRVSGVSGQIRDAELVPVNE</sequence>